<accession>A4E6Y1</accession>
<sequence length="67" mass="7406">MIATIINNFGIETQPCQGFLQSIGLQSGSIVNGTMKCNDSDFHNYPFRAIRLNTAEINRGFLVNSNL</sequence>
<evidence type="ECO:0000313" key="2">
    <source>
        <dbReference type="Proteomes" id="UP000002979"/>
    </source>
</evidence>
<dbReference type="AlphaFoldDB" id="A4E6Y1"/>
<reference evidence="1 2" key="2">
    <citation type="submission" date="2007-04" db="EMBL/GenBank/DDBJ databases">
        <authorList>
            <person name="Fulton L."/>
            <person name="Clifton S."/>
            <person name="Fulton B."/>
            <person name="Xu J."/>
            <person name="Minx P."/>
            <person name="Mardis E.R."/>
            <person name="Wilson R.K."/>
        </authorList>
    </citation>
    <scope>NUCLEOTIDE SEQUENCE [LARGE SCALE GENOMIC DNA]</scope>
    <source>
        <strain evidence="2">ATCC 25986 / DSM 3979 / JCM 10188 / KCTC 3647 / NCTC 11838 / VPI 1003</strain>
    </source>
</reference>
<name>A4E6Y1_COLAA</name>
<dbReference type="EMBL" id="AAVN02000001">
    <property type="protein sequence ID" value="EBA40489.1"/>
    <property type="molecule type" value="Genomic_DNA"/>
</dbReference>
<proteinExistence type="predicted"/>
<evidence type="ECO:0000313" key="1">
    <source>
        <dbReference type="EMBL" id="EBA40489.1"/>
    </source>
</evidence>
<reference evidence="1 2" key="1">
    <citation type="submission" date="2007-01" db="EMBL/GenBank/DDBJ databases">
        <title>Draft genome sequence of Collinsella aerofaciens (ATCC 25986).</title>
        <authorList>
            <person name="Sudarsanam P."/>
            <person name="Ley R."/>
            <person name="Guruge J."/>
            <person name="Turnbaugh P.J."/>
            <person name="Mahowald M."/>
            <person name="Liep D."/>
            <person name="Gordon J."/>
        </authorList>
    </citation>
    <scope>NUCLEOTIDE SEQUENCE [LARGE SCALE GENOMIC DNA]</scope>
    <source>
        <strain evidence="2">ATCC 25986 / DSM 3979 / JCM 10188 / KCTC 3647 / NCTC 11838 / VPI 1003</strain>
    </source>
</reference>
<dbReference type="Proteomes" id="UP000002979">
    <property type="component" value="Unassembled WGS sequence"/>
</dbReference>
<organism evidence="1 2">
    <name type="scientific">Collinsella aerofaciens (strain ATCC 25986 / DSM 3979 / JCM 10188 / KCTC 3647 / NCTC 11838 / VPI 1003)</name>
    <dbReference type="NCBI Taxonomy" id="411903"/>
    <lineage>
        <taxon>Bacteria</taxon>
        <taxon>Bacillati</taxon>
        <taxon>Actinomycetota</taxon>
        <taxon>Coriobacteriia</taxon>
        <taxon>Coriobacteriales</taxon>
        <taxon>Coriobacteriaceae</taxon>
        <taxon>Collinsella</taxon>
    </lineage>
</organism>
<gene>
    <name evidence="1" type="ORF">COLAER_00156</name>
</gene>
<comment type="caution">
    <text evidence="1">The sequence shown here is derived from an EMBL/GenBank/DDBJ whole genome shotgun (WGS) entry which is preliminary data.</text>
</comment>
<protein>
    <submittedName>
        <fullName evidence="1">Uncharacterized protein</fullName>
    </submittedName>
</protein>